<dbReference type="Proteomes" id="UP000515743">
    <property type="component" value="Chromosome"/>
</dbReference>
<comment type="activity regulation">
    <text evidence="10">Na(+) is not transported, but it plays an essential structural role and its presence is essential for fluoride channel function.</text>
</comment>
<feature type="binding site" evidence="10">
    <location>
        <position position="82"/>
    </location>
    <ligand>
        <name>Na(+)</name>
        <dbReference type="ChEBI" id="CHEBI:29101"/>
        <note>structural</note>
    </ligand>
</feature>
<name>A0A7G7CR91_9CORY</name>
<dbReference type="GO" id="GO:0005886">
    <property type="term" value="C:plasma membrane"/>
    <property type="evidence" value="ECO:0007669"/>
    <property type="project" value="UniProtKB-SubCell"/>
</dbReference>
<comment type="catalytic activity">
    <reaction evidence="8">
        <text>fluoride(in) = fluoride(out)</text>
        <dbReference type="Rhea" id="RHEA:76159"/>
        <dbReference type="ChEBI" id="CHEBI:17051"/>
    </reaction>
    <physiologicalReaction direction="left-to-right" evidence="8">
        <dbReference type="Rhea" id="RHEA:76160"/>
    </physiologicalReaction>
</comment>
<feature type="transmembrane region" description="Helical" evidence="10">
    <location>
        <begin position="35"/>
        <end position="55"/>
    </location>
</feature>
<comment type="subcellular location">
    <subcellularLocation>
        <location evidence="1 10">Cell membrane</location>
        <topology evidence="1 10">Multi-pass membrane protein</topology>
    </subcellularLocation>
</comment>
<dbReference type="KEGG" id="cik:H0194_03625"/>
<evidence type="ECO:0000256" key="9">
    <source>
        <dbReference type="ARBA" id="ARBA00049940"/>
    </source>
</evidence>
<keyword evidence="5 10" id="KW-0472">Membrane</keyword>
<accession>A0A7G7CR91</accession>
<evidence type="ECO:0000256" key="5">
    <source>
        <dbReference type="ARBA" id="ARBA00023136"/>
    </source>
</evidence>
<keyword evidence="10" id="KW-0813">Transport</keyword>
<dbReference type="GO" id="GO:0062054">
    <property type="term" value="F:fluoride channel activity"/>
    <property type="evidence" value="ECO:0007669"/>
    <property type="project" value="UniProtKB-UniRule"/>
</dbReference>
<evidence type="ECO:0000256" key="6">
    <source>
        <dbReference type="ARBA" id="ARBA00023303"/>
    </source>
</evidence>
<dbReference type="AlphaFoldDB" id="A0A7G7CR91"/>
<feature type="transmembrane region" description="Helical" evidence="10">
    <location>
        <begin position="104"/>
        <end position="122"/>
    </location>
</feature>
<evidence type="ECO:0000256" key="3">
    <source>
        <dbReference type="ARBA" id="ARBA00022692"/>
    </source>
</evidence>
<comment type="similarity">
    <text evidence="7 10">Belongs to the fluoride channel Fluc/FEX (TC 1.A.43) family.</text>
</comment>
<keyword evidence="10" id="KW-0915">Sodium</keyword>
<evidence type="ECO:0000256" key="8">
    <source>
        <dbReference type="ARBA" id="ARBA00035585"/>
    </source>
</evidence>
<dbReference type="HAMAP" id="MF_00454">
    <property type="entry name" value="FluC"/>
    <property type="match status" value="1"/>
</dbReference>
<sequence>MTLSTIALSIALVALGGFGGGLGRWGLLRVLPDRPAIFAANLAACTLAGVAFGISQEAGFTAQSWQARAVLALSVGVAGGLSTWSTLAKQCGELLRERQWKTLAIYLGFTLAVGVVAAGRGVRWGHFIAG</sequence>
<reference evidence="11 12" key="1">
    <citation type="submission" date="2020-07" db="EMBL/GenBank/DDBJ databases">
        <title>Complete genome and description of Corynebacterium incognita strain Marseille-Q3630 sp. nov.</title>
        <authorList>
            <person name="Boxberger M."/>
        </authorList>
    </citation>
    <scope>NUCLEOTIDE SEQUENCE [LARGE SCALE GENOMIC DNA]</scope>
    <source>
        <strain evidence="11 12">Marseille-Q3630</strain>
    </source>
</reference>
<keyword evidence="12" id="KW-1185">Reference proteome</keyword>
<feature type="binding site" evidence="10">
    <location>
        <position position="79"/>
    </location>
    <ligand>
        <name>Na(+)</name>
        <dbReference type="ChEBI" id="CHEBI:29101"/>
        <note>structural</note>
    </ligand>
</feature>
<dbReference type="GO" id="GO:0140114">
    <property type="term" value="P:cellular detoxification of fluoride"/>
    <property type="evidence" value="ECO:0007669"/>
    <property type="project" value="UniProtKB-UniRule"/>
</dbReference>
<gene>
    <name evidence="10" type="primary">fluC</name>
    <name evidence="10" type="synonym">crcB</name>
    <name evidence="11" type="ORF">H0194_03625</name>
</gene>
<protein>
    <recommendedName>
        <fullName evidence="10">Fluoride-specific ion channel FluC</fullName>
    </recommendedName>
</protein>
<dbReference type="GO" id="GO:0046872">
    <property type="term" value="F:metal ion binding"/>
    <property type="evidence" value="ECO:0007669"/>
    <property type="project" value="UniProtKB-KW"/>
</dbReference>
<feature type="transmembrane region" description="Helical" evidence="10">
    <location>
        <begin position="67"/>
        <end position="84"/>
    </location>
</feature>
<evidence type="ECO:0000256" key="10">
    <source>
        <dbReference type="HAMAP-Rule" id="MF_00454"/>
    </source>
</evidence>
<proteinExistence type="inferred from homology"/>
<dbReference type="RefSeq" id="WP_185176480.1">
    <property type="nucleotide sequence ID" value="NZ_CP059404.1"/>
</dbReference>
<keyword evidence="2 10" id="KW-1003">Cell membrane</keyword>
<keyword evidence="3 10" id="KW-0812">Transmembrane</keyword>
<dbReference type="InterPro" id="IPR003691">
    <property type="entry name" value="FluC"/>
</dbReference>
<comment type="function">
    <text evidence="9 10">Fluoride-specific ion channel. Important for reducing fluoride concentration in the cell, thus reducing its toxicity.</text>
</comment>
<evidence type="ECO:0000256" key="2">
    <source>
        <dbReference type="ARBA" id="ARBA00022475"/>
    </source>
</evidence>
<organism evidence="11 12">
    <name type="scientific">Corynebacterium incognita</name>
    <dbReference type="NCBI Taxonomy" id="2754725"/>
    <lineage>
        <taxon>Bacteria</taxon>
        <taxon>Bacillati</taxon>
        <taxon>Actinomycetota</taxon>
        <taxon>Actinomycetes</taxon>
        <taxon>Mycobacteriales</taxon>
        <taxon>Corynebacteriaceae</taxon>
        <taxon>Corynebacterium</taxon>
    </lineage>
</organism>
<dbReference type="Pfam" id="PF02537">
    <property type="entry name" value="CRCB"/>
    <property type="match status" value="1"/>
</dbReference>
<evidence type="ECO:0000256" key="4">
    <source>
        <dbReference type="ARBA" id="ARBA00022989"/>
    </source>
</evidence>
<evidence type="ECO:0000256" key="7">
    <source>
        <dbReference type="ARBA" id="ARBA00035120"/>
    </source>
</evidence>
<evidence type="ECO:0000256" key="1">
    <source>
        <dbReference type="ARBA" id="ARBA00004651"/>
    </source>
</evidence>
<keyword evidence="10" id="KW-0479">Metal-binding</keyword>
<keyword evidence="10" id="KW-0406">Ion transport</keyword>
<evidence type="ECO:0000313" key="11">
    <source>
        <dbReference type="EMBL" id="QNE90107.1"/>
    </source>
</evidence>
<dbReference type="EMBL" id="CP059404">
    <property type="protein sequence ID" value="QNE90107.1"/>
    <property type="molecule type" value="Genomic_DNA"/>
</dbReference>
<keyword evidence="4 10" id="KW-1133">Transmembrane helix</keyword>
<evidence type="ECO:0000313" key="12">
    <source>
        <dbReference type="Proteomes" id="UP000515743"/>
    </source>
</evidence>
<keyword evidence="6 10" id="KW-0407">Ion channel</keyword>